<dbReference type="Gene3D" id="2.40.50.140">
    <property type="entry name" value="Nucleic acid-binding proteins"/>
    <property type="match status" value="1"/>
</dbReference>
<keyword evidence="7" id="KW-1185">Reference proteome</keyword>
<dbReference type="NCBIfam" id="TIGR00479">
    <property type="entry name" value="rumA"/>
    <property type="match status" value="1"/>
</dbReference>
<dbReference type="Proteomes" id="UP000186112">
    <property type="component" value="Unassembled WGS sequence"/>
</dbReference>
<feature type="active site" description="Nucleophile" evidence="4">
    <location>
        <position position="410"/>
    </location>
</feature>
<evidence type="ECO:0000256" key="4">
    <source>
        <dbReference type="PROSITE-ProRule" id="PRU01024"/>
    </source>
</evidence>
<protein>
    <submittedName>
        <fullName evidence="6">Putative RNA methyltransferase</fullName>
        <ecNumber evidence="6">2.1.1.-</ecNumber>
    </submittedName>
</protein>
<accession>A0A1U7M8Q3</accession>
<keyword evidence="3 4" id="KW-0949">S-adenosyl-L-methionine</keyword>
<sequence length="459" mass="52626">MSRKSKIVQIKIEDTIFPNKSIGIYEDKKVIFKGGIKGQIVLVKFKKKRKDYIEGKLLEVIENSPLEKNLTKYGEYDLGPCPYGTLLYEDELKLKEEQVLNLFKKENIDGFEFLGVERSPNEFAYRNKMEYTFGDEFKGGPIVLGLHKKGRFYEIVDTDGCDLVDSDFTSIRKTVMNYFRSIDSSFYNKRNHEGFLRHLVIRKALSTGEILVNLVTSSQDSLDKKSFLNELLNLKELKGEVTGVLHTINDGLGDTVKADKIDLLYGRDYIIEEILGLKFNISPFSFFQTNTFGAEKLYSIVREFIGEEKKDIVFDLYSGTGTIAQIISPIAKEVIGIEIVEEAVVKARENMKLNNLENIEFIAEDVFKAVDNLDKKPDLIIIDPPRDGIHPKAIEKIIDFSPNRFVYVSCNPVTLVRDLKVFKERGYKIVRMKMMDMFPRTPHVEAAILMTYCGSEEEQ</sequence>
<feature type="binding site" evidence="4">
    <location>
        <position position="288"/>
    </location>
    <ligand>
        <name>S-adenosyl-L-methionine</name>
        <dbReference type="ChEBI" id="CHEBI:59789"/>
    </ligand>
</feature>
<feature type="binding site" evidence="4">
    <location>
        <position position="383"/>
    </location>
    <ligand>
        <name>S-adenosyl-L-methionine</name>
        <dbReference type="ChEBI" id="CHEBI:59789"/>
    </ligand>
</feature>
<keyword evidence="1 4" id="KW-0489">Methyltransferase</keyword>
<evidence type="ECO:0000313" key="6">
    <source>
        <dbReference type="EMBL" id="OLS03578.1"/>
    </source>
</evidence>
<dbReference type="InterPro" id="IPR012340">
    <property type="entry name" value="NA-bd_OB-fold"/>
</dbReference>
<proteinExistence type="inferred from homology"/>
<name>A0A1U7M8Q3_TISCR</name>
<feature type="binding site" evidence="4">
    <location>
        <position position="317"/>
    </location>
    <ligand>
        <name>S-adenosyl-L-methionine</name>
        <dbReference type="ChEBI" id="CHEBI:59789"/>
    </ligand>
</feature>
<dbReference type="InterPro" id="IPR010280">
    <property type="entry name" value="U5_MeTrfase_fam"/>
</dbReference>
<evidence type="ECO:0000256" key="5">
    <source>
        <dbReference type="PROSITE-ProRule" id="PRU10015"/>
    </source>
</evidence>
<keyword evidence="2 4" id="KW-0808">Transferase</keyword>
<dbReference type="EMBL" id="LTDM01000005">
    <property type="protein sequence ID" value="OLS03578.1"/>
    <property type="molecule type" value="Genomic_DNA"/>
</dbReference>
<dbReference type="SUPFAM" id="SSF53335">
    <property type="entry name" value="S-adenosyl-L-methionine-dependent methyltransferases"/>
    <property type="match status" value="1"/>
</dbReference>
<dbReference type="Pfam" id="PF05958">
    <property type="entry name" value="tRNA_U5-meth_tr"/>
    <property type="match status" value="1"/>
</dbReference>
<dbReference type="InterPro" id="IPR029063">
    <property type="entry name" value="SAM-dependent_MTases_sf"/>
</dbReference>
<dbReference type="CDD" id="cd02440">
    <property type="entry name" value="AdoMet_MTases"/>
    <property type="match status" value="1"/>
</dbReference>
<evidence type="ECO:0000256" key="3">
    <source>
        <dbReference type="ARBA" id="ARBA00022691"/>
    </source>
</evidence>
<dbReference type="PROSITE" id="PS01230">
    <property type="entry name" value="TRMA_1"/>
    <property type="match status" value="1"/>
</dbReference>
<feature type="active site" evidence="5">
    <location>
        <position position="410"/>
    </location>
</feature>
<dbReference type="InterPro" id="IPR030390">
    <property type="entry name" value="MeTrfase_TrmA_AS"/>
</dbReference>
<feature type="binding site" evidence="4">
    <location>
        <position position="338"/>
    </location>
    <ligand>
        <name>S-adenosyl-L-methionine</name>
        <dbReference type="ChEBI" id="CHEBI:59789"/>
    </ligand>
</feature>
<organism evidence="6 7">
    <name type="scientific">Tissierella creatinophila DSM 6911</name>
    <dbReference type="NCBI Taxonomy" id="1123403"/>
    <lineage>
        <taxon>Bacteria</taxon>
        <taxon>Bacillati</taxon>
        <taxon>Bacillota</taxon>
        <taxon>Tissierellia</taxon>
        <taxon>Tissierellales</taxon>
        <taxon>Tissierellaceae</taxon>
        <taxon>Tissierella</taxon>
    </lineage>
</organism>
<dbReference type="PANTHER" id="PTHR11061">
    <property type="entry name" value="RNA M5U METHYLTRANSFERASE"/>
    <property type="match status" value="1"/>
</dbReference>
<dbReference type="GO" id="GO:0070041">
    <property type="term" value="F:rRNA (uridine-C5-)-methyltransferase activity"/>
    <property type="evidence" value="ECO:0007669"/>
    <property type="project" value="TreeGrafter"/>
</dbReference>
<comment type="similarity">
    <text evidence="4">Belongs to the class I-like SAM-binding methyltransferase superfamily. RNA M5U methyltransferase family.</text>
</comment>
<dbReference type="AlphaFoldDB" id="A0A1U7M8Q3"/>
<comment type="caution">
    <text evidence="6">The sequence shown here is derived from an EMBL/GenBank/DDBJ whole genome shotgun (WGS) entry which is preliminary data.</text>
</comment>
<evidence type="ECO:0000256" key="1">
    <source>
        <dbReference type="ARBA" id="ARBA00022603"/>
    </source>
</evidence>
<reference evidence="6 7" key="1">
    <citation type="submission" date="2016-02" db="EMBL/GenBank/DDBJ databases">
        <title>Genome sequence of Tissierella creatinophila DSM 6911.</title>
        <authorList>
            <person name="Poehlein A."/>
            <person name="Daniel R."/>
        </authorList>
    </citation>
    <scope>NUCLEOTIDE SEQUENCE [LARGE SCALE GENOMIC DNA]</scope>
    <source>
        <strain evidence="6 7">DSM 6911</strain>
    </source>
</reference>
<evidence type="ECO:0000256" key="2">
    <source>
        <dbReference type="ARBA" id="ARBA00022679"/>
    </source>
</evidence>
<dbReference type="Gene3D" id="2.40.50.1070">
    <property type="match status" value="1"/>
</dbReference>
<evidence type="ECO:0000313" key="7">
    <source>
        <dbReference type="Proteomes" id="UP000186112"/>
    </source>
</evidence>
<dbReference type="RefSeq" id="WP_075724664.1">
    <property type="nucleotide sequence ID" value="NZ_LTDM01000005.1"/>
</dbReference>
<dbReference type="FunFam" id="3.40.50.150:FF:000009">
    <property type="entry name" value="23S rRNA (Uracil(1939)-C(5))-methyltransferase RlmD"/>
    <property type="match status" value="1"/>
</dbReference>
<dbReference type="EC" id="2.1.1.-" evidence="6"/>
<dbReference type="GO" id="GO:0070475">
    <property type="term" value="P:rRNA base methylation"/>
    <property type="evidence" value="ECO:0007669"/>
    <property type="project" value="TreeGrafter"/>
</dbReference>
<dbReference type="PROSITE" id="PS51687">
    <property type="entry name" value="SAM_MT_RNA_M5U"/>
    <property type="match status" value="1"/>
</dbReference>
<dbReference type="PANTHER" id="PTHR11061:SF30">
    <property type="entry name" value="TRNA (URACIL(54)-C(5))-METHYLTRANSFERASE"/>
    <property type="match status" value="1"/>
</dbReference>
<dbReference type="OrthoDB" id="9804590at2"/>
<dbReference type="Gene3D" id="3.40.50.150">
    <property type="entry name" value="Vaccinia Virus protein VP39"/>
    <property type="match status" value="1"/>
</dbReference>
<gene>
    <name evidence="6" type="ORF">TICRE_04350</name>
</gene>